<dbReference type="RefSeq" id="WP_257594238.1">
    <property type="nucleotide sequence ID" value="NZ_JANKHH010000001.1"/>
</dbReference>
<proteinExistence type="inferred from homology"/>
<dbReference type="InterPro" id="IPR038673">
    <property type="entry name" value="OprB_sf"/>
</dbReference>
<feature type="signal peptide" evidence="2">
    <location>
        <begin position="1"/>
        <end position="29"/>
    </location>
</feature>
<evidence type="ECO:0000256" key="2">
    <source>
        <dbReference type="RuleBase" id="RU363072"/>
    </source>
</evidence>
<comment type="similarity">
    <text evidence="1 2">Belongs to the OprB family.</text>
</comment>
<reference evidence="4 5" key="1">
    <citation type="submission" date="2022-08" db="EMBL/GenBank/DDBJ databases">
        <title>Polyphasic taxonomy analysis of Qipengyuania sp.RS5-5.</title>
        <authorList>
            <person name="Xamxidin M."/>
            <person name="Wu M."/>
        </authorList>
    </citation>
    <scope>NUCLEOTIDE SEQUENCE [LARGE SCALE GENOMIC DNA]</scope>
    <source>
        <strain evidence="4 5">RS5-5</strain>
    </source>
</reference>
<accession>A0ABT1XLD3</accession>
<keyword evidence="5" id="KW-1185">Reference proteome</keyword>
<keyword evidence="2" id="KW-0732">Signal</keyword>
<protein>
    <submittedName>
        <fullName evidence="4">Carbohydrate porin</fullName>
    </submittedName>
</protein>
<evidence type="ECO:0000256" key="1">
    <source>
        <dbReference type="ARBA" id="ARBA00008769"/>
    </source>
</evidence>
<feature type="chain" id="PRO_5044952402" evidence="2">
    <location>
        <begin position="30"/>
        <end position="434"/>
    </location>
</feature>
<evidence type="ECO:0000256" key="3">
    <source>
        <dbReference type="SAM" id="MobiDB-lite"/>
    </source>
</evidence>
<dbReference type="Gene3D" id="2.40.160.180">
    <property type="entry name" value="Carbohydrate-selective porin OprB"/>
    <property type="match status" value="1"/>
</dbReference>
<dbReference type="Pfam" id="PF04966">
    <property type="entry name" value="OprB"/>
    <property type="match status" value="1"/>
</dbReference>
<name>A0ABT1XLD3_9SPHN</name>
<sequence>MGSHFTKRARARVACFASALALVAAPARAEDRAEYATPLDETAQQTLPTPQPSTSERIGALPQAPAKVAPPDPVSLKFIASQFLDLPVSGDAAETLRYGGKIDAYLDLKGSAFGLDDSIKLHVHPEFKYGESANGAIGLIPANTQLFYPGDGDVFDLSVNVTKTWKNGTSLTVGKVNILDIATQLPVSGGGGHEGFQNLAMALPPSAIVPGSITGALLNVPTKDALFRLWVFDPVSSSRQSGLEDPFGKGVAFLGSVTFPVKIGGKRGYYAIKLAGSTRSEIAAESLPAVLVPAPGSSFGNRQGEFSATLAFAQFLTEYADAPGKGIGVFGQVYFSNGDPTFLDRSGFIGIAGNPRFRLQDKFGVAYFRYSITDELVDVLRTRLPLEDEEGVEAFYTYGLSKELRLTADVQVVDSAIAFRDVGITMSLRLTASF</sequence>
<evidence type="ECO:0000313" key="5">
    <source>
        <dbReference type="Proteomes" id="UP001206067"/>
    </source>
</evidence>
<gene>
    <name evidence="4" type="ORF">NSO95_00820</name>
</gene>
<dbReference type="InterPro" id="IPR007049">
    <property type="entry name" value="Carb-sel_porin_OprB"/>
</dbReference>
<dbReference type="Proteomes" id="UP001206067">
    <property type="component" value="Unassembled WGS sequence"/>
</dbReference>
<organism evidence="4 5">
    <name type="scientific">Parerythrobacter lacustris</name>
    <dbReference type="NCBI Taxonomy" id="2969984"/>
    <lineage>
        <taxon>Bacteria</taxon>
        <taxon>Pseudomonadati</taxon>
        <taxon>Pseudomonadota</taxon>
        <taxon>Alphaproteobacteria</taxon>
        <taxon>Sphingomonadales</taxon>
        <taxon>Erythrobacteraceae</taxon>
        <taxon>Parerythrobacter</taxon>
    </lineage>
</organism>
<dbReference type="EMBL" id="JANKHH010000001">
    <property type="protein sequence ID" value="MCR2832473.1"/>
    <property type="molecule type" value="Genomic_DNA"/>
</dbReference>
<feature type="region of interest" description="Disordered" evidence="3">
    <location>
        <begin position="37"/>
        <end position="58"/>
    </location>
</feature>
<comment type="caution">
    <text evidence="4">The sequence shown here is derived from an EMBL/GenBank/DDBJ whole genome shotgun (WGS) entry which is preliminary data.</text>
</comment>
<feature type="compositionally biased region" description="Polar residues" evidence="3">
    <location>
        <begin position="42"/>
        <end position="56"/>
    </location>
</feature>
<evidence type="ECO:0000313" key="4">
    <source>
        <dbReference type="EMBL" id="MCR2832473.1"/>
    </source>
</evidence>